<dbReference type="InterPro" id="IPR022231">
    <property type="entry name" value="DUF3757"/>
</dbReference>
<gene>
    <name evidence="2" type="ORF">clem_09190</name>
</gene>
<evidence type="ECO:0000313" key="2">
    <source>
        <dbReference type="EMBL" id="ASQ46389.1"/>
    </source>
</evidence>
<name>A0A222P3H1_9GAMM</name>
<proteinExistence type="predicted"/>
<dbReference type="EMBL" id="CP016397">
    <property type="protein sequence ID" value="ASQ46389.1"/>
    <property type="molecule type" value="Genomic_DNA"/>
</dbReference>
<evidence type="ECO:0008006" key="4">
    <source>
        <dbReference type="Google" id="ProtNLM"/>
    </source>
</evidence>
<feature type="signal peptide" evidence="1">
    <location>
        <begin position="1"/>
        <end position="22"/>
    </location>
</feature>
<keyword evidence="1" id="KW-0732">Signal</keyword>
<evidence type="ECO:0000313" key="3">
    <source>
        <dbReference type="Proteomes" id="UP000201728"/>
    </source>
</evidence>
<keyword evidence="3" id="KW-1185">Reference proteome</keyword>
<accession>A0A222P3H1</accession>
<sequence length="135" mass="15007">MKKVMAKILVSIALLVTLNCKAANCPDPDNSSLKWGIIPKPWIENPFSPNRVQADATTRFSRANIMVAGIGRGVVCTYKNSTGFYSIWWPVNVKIPARNDYNWIETLGGFVCAQSFNDCLFITANAMGQEKFRTA</sequence>
<evidence type="ECO:0000256" key="1">
    <source>
        <dbReference type="SAM" id="SignalP"/>
    </source>
</evidence>
<protein>
    <recommendedName>
        <fullName evidence="4">DUF3757 domain-containing protein</fullName>
    </recommendedName>
</protein>
<dbReference type="AlphaFoldDB" id="A0A222P3H1"/>
<feature type="chain" id="PRO_5013234079" description="DUF3757 domain-containing protein" evidence="1">
    <location>
        <begin position="23"/>
        <end position="135"/>
    </location>
</feature>
<dbReference type="OrthoDB" id="5637761at2"/>
<reference evidence="3" key="1">
    <citation type="submission" date="2016-07" db="EMBL/GenBank/DDBJ databases">
        <authorList>
            <person name="Florea S."/>
            <person name="Webb J.S."/>
            <person name="Jaromczyk J."/>
            <person name="Schardl C.L."/>
        </authorList>
    </citation>
    <scope>NUCLEOTIDE SEQUENCE [LARGE SCALE GENOMIC DNA]</scope>
    <source>
        <strain evidence="3">CDC-D5610</strain>
    </source>
</reference>
<organism evidence="2 3">
    <name type="scientific">Legionella clemsonensis</name>
    <dbReference type="NCBI Taxonomy" id="1867846"/>
    <lineage>
        <taxon>Bacteria</taxon>
        <taxon>Pseudomonadati</taxon>
        <taxon>Pseudomonadota</taxon>
        <taxon>Gammaproteobacteria</taxon>
        <taxon>Legionellales</taxon>
        <taxon>Legionellaceae</taxon>
        <taxon>Legionella</taxon>
    </lineage>
</organism>
<dbReference type="Proteomes" id="UP000201728">
    <property type="component" value="Chromosome"/>
</dbReference>
<dbReference type="RefSeq" id="WP_094091251.1">
    <property type="nucleotide sequence ID" value="NZ_CP016397.1"/>
</dbReference>
<dbReference type="Pfam" id="PF12582">
    <property type="entry name" value="DUF3757"/>
    <property type="match status" value="1"/>
</dbReference>
<dbReference type="KEGG" id="lcd:clem_09190"/>